<sequence length="71" mass="8199">MITNKTNLFSVRKHEEGSGDWLVRSGFLKMPIALWPDDVEAHDDDDNDDDDDDVDVEEDVDIRNSVYWGDD</sequence>
<evidence type="ECO:0000256" key="1">
    <source>
        <dbReference type="SAM" id="MobiDB-lite"/>
    </source>
</evidence>
<reference evidence="3" key="1">
    <citation type="submission" date="2014-03" db="EMBL/GenBank/DDBJ databases">
        <authorList>
            <person name="Aksoy S."/>
            <person name="Warren W."/>
            <person name="Wilson R.K."/>
        </authorList>
    </citation>
    <scope>NUCLEOTIDE SEQUENCE [LARGE SCALE GENOMIC DNA]</scope>
    <source>
        <strain evidence="3">IAEA</strain>
    </source>
</reference>
<feature type="compositionally biased region" description="Acidic residues" evidence="1">
    <location>
        <begin position="38"/>
        <end position="60"/>
    </location>
</feature>
<organism evidence="2 3">
    <name type="scientific">Glossina brevipalpis</name>
    <dbReference type="NCBI Taxonomy" id="37001"/>
    <lineage>
        <taxon>Eukaryota</taxon>
        <taxon>Metazoa</taxon>
        <taxon>Ecdysozoa</taxon>
        <taxon>Arthropoda</taxon>
        <taxon>Hexapoda</taxon>
        <taxon>Insecta</taxon>
        <taxon>Pterygota</taxon>
        <taxon>Neoptera</taxon>
        <taxon>Endopterygota</taxon>
        <taxon>Diptera</taxon>
        <taxon>Brachycera</taxon>
        <taxon>Muscomorpha</taxon>
        <taxon>Hippoboscoidea</taxon>
        <taxon>Glossinidae</taxon>
        <taxon>Glossina</taxon>
    </lineage>
</organism>
<dbReference type="EnsemblMetazoa" id="GBRI040355-RA">
    <property type="protein sequence ID" value="GBRI040355-PA"/>
    <property type="gene ID" value="GBRI040355"/>
</dbReference>
<name>A0A1A9X143_9MUSC</name>
<reference evidence="2" key="2">
    <citation type="submission" date="2020-05" db="UniProtKB">
        <authorList>
            <consortium name="EnsemblMetazoa"/>
        </authorList>
    </citation>
    <scope>IDENTIFICATION</scope>
    <source>
        <strain evidence="2">IAEA</strain>
    </source>
</reference>
<accession>A0A1A9X143</accession>
<dbReference type="Proteomes" id="UP000091820">
    <property type="component" value="Unassembled WGS sequence"/>
</dbReference>
<keyword evidence="3" id="KW-1185">Reference proteome</keyword>
<protein>
    <submittedName>
        <fullName evidence="2">Uncharacterized protein</fullName>
    </submittedName>
</protein>
<feature type="region of interest" description="Disordered" evidence="1">
    <location>
        <begin position="38"/>
        <end position="71"/>
    </location>
</feature>
<evidence type="ECO:0000313" key="2">
    <source>
        <dbReference type="EnsemblMetazoa" id="GBRI040355-PA"/>
    </source>
</evidence>
<evidence type="ECO:0000313" key="3">
    <source>
        <dbReference type="Proteomes" id="UP000091820"/>
    </source>
</evidence>
<dbReference type="VEuPathDB" id="VectorBase:GBRI040355"/>
<dbReference type="AlphaFoldDB" id="A0A1A9X143"/>
<proteinExistence type="predicted"/>